<feature type="domain" description="CxxC-x17-CxxC" evidence="3">
    <location>
        <begin position="103"/>
        <end position="139"/>
    </location>
</feature>
<evidence type="ECO:0000259" key="3">
    <source>
        <dbReference type="Pfam" id="PF23477"/>
    </source>
</evidence>
<name>A0ABP9WXH3_9CHLR</name>
<comment type="caution">
    <text evidence="4">The sequence shown here is derived from an EMBL/GenBank/DDBJ whole genome shotgun (WGS) entry which is preliminary data.</text>
</comment>
<keyword evidence="5" id="KW-1185">Reference proteome</keyword>
<feature type="compositionally biased region" description="Low complexity" evidence="1">
    <location>
        <begin position="51"/>
        <end position="64"/>
    </location>
</feature>
<dbReference type="Pfam" id="PF13451">
    <property type="entry name" value="zf_Tbcl"/>
    <property type="match status" value="1"/>
</dbReference>
<dbReference type="NCBIfam" id="TIGR04272">
    <property type="entry name" value="cxxc_cxxc_Mbark"/>
    <property type="match status" value="1"/>
</dbReference>
<dbReference type="Pfam" id="PF23477">
    <property type="entry name" value="zf_Tbcl_2"/>
    <property type="match status" value="1"/>
</dbReference>
<dbReference type="EMBL" id="BAABRU010000005">
    <property type="protein sequence ID" value="GAA5527779.1"/>
    <property type="molecule type" value="Genomic_DNA"/>
</dbReference>
<feature type="compositionally biased region" description="Gly residues" evidence="1">
    <location>
        <begin position="79"/>
        <end position="92"/>
    </location>
</feature>
<dbReference type="InterPro" id="IPR026363">
    <property type="entry name" value="CxxC-x17-CxxC_dom"/>
</dbReference>
<organism evidence="4 5">
    <name type="scientific">Herpetosiphon gulosus</name>
    <dbReference type="NCBI Taxonomy" id="1973496"/>
    <lineage>
        <taxon>Bacteria</taxon>
        <taxon>Bacillati</taxon>
        <taxon>Chloroflexota</taxon>
        <taxon>Chloroflexia</taxon>
        <taxon>Herpetosiphonales</taxon>
        <taxon>Herpetosiphonaceae</taxon>
        <taxon>Herpetosiphon</taxon>
    </lineage>
</organism>
<proteinExistence type="predicted"/>
<feature type="region of interest" description="Disordered" evidence="1">
    <location>
        <begin position="36"/>
        <end position="101"/>
    </location>
</feature>
<evidence type="ECO:0000256" key="1">
    <source>
        <dbReference type="SAM" id="MobiDB-lite"/>
    </source>
</evidence>
<feature type="compositionally biased region" description="Basic and acidic residues" evidence="1">
    <location>
        <begin position="68"/>
        <end position="77"/>
    </location>
</feature>
<accession>A0ABP9WXH3</accession>
<evidence type="ECO:0000313" key="5">
    <source>
        <dbReference type="Proteomes" id="UP001428290"/>
    </source>
</evidence>
<feature type="domain" description="Probable zinc-binding" evidence="2">
    <location>
        <begin position="5"/>
        <end position="50"/>
    </location>
</feature>
<reference evidence="4 5" key="1">
    <citation type="submission" date="2024-02" db="EMBL/GenBank/DDBJ databases">
        <title>Herpetosiphon gulosus NBRC 112829.</title>
        <authorList>
            <person name="Ichikawa N."/>
            <person name="Katano-Makiyama Y."/>
            <person name="Hidaka K."/>
        </authorList>
    </citation>
    <scope>NUCLEOTIDE SEQUENCE [LARGE SCALE GENOMIC DNA]</scope>
    <source>
        <strain evidence="4 5">NBRC 112829</strain>
    </source>
</reference>
<evidence type="ECO:0000313" key="4">
    <source>
        <dbReference type="EMBL" id="GAA5527779.1"/>
    </source>
</evidence>
<evidence type="ECO:0008006" key="6">
    <source>
        <dbReference type="Google" id="ProtNLM"/>
    </source>
</evidence>
<gene>
    <name evidence="4" type="ORF">Hgul01_01572</name>
</gene>
<dbReference type="Proteomes" id="UP001428290">
    <property type="component" value="Unassembled WGS sequence"/>
</dbReference>
<dbReference type="InterPro" id="IPR025306">
    <property type="entry name" value="Zn-bnd_dom_prob"/>
</dbReference>
<sequence length="144" mass="16117">MSFTDKTLVCVDCGNDFVFTAGEQEFYAQKGFTNEPRRCTQCRQSKKQQRSEPSSRSSFSRDSSFGGGRERSREYGGRDSFGGGGRSSFGGGNRRDAAGQASREMYDTVCAECGRTTTVPFKPTQGRPVYCRDCFQKQRTSSRW</sequence>
<dbReference type="RefSeq" id="WP_012190695.1">
    <property type="nucleotide sequence ID" value="NZ_BAABRU010000005.1"/>
</dbReference>
<evidence type="ECO:0000259" key="2">
    <source>
        <dbReference type="Pfam" id="PF13451"/>
    </source>
</evidence>
<protein>
    <recommendedName>
        <fullName evidence="6">Zinc-binding domain-containing protein</fullName>
    </recommendedName>
</protein>